<sequence length="94" mass="10423">MSKFNELIKGETPVLVEFYADWAPTCEEVSGDLKKLKAELGSAFKMVRIDFDKNEAVARKMGVVGVPSVILFKEGKKLFSASGIINLEEIRSKV</sequence>
<dbReference type="RefSeq" id="WP_258542611.1">
    <property type="nucleotide sequence ID" value="NZ_OU015584.1"/>
</dbReference>
<protein>
    <submittedName>
        <fullName evidence="2">Thioredoxin-like protein</fullName>
    </submittedName>
</protein>
<dbReference type="GO" id="GO:0005737">
    <property type="term" value="C:cytoplasm"/>
    <property type="evidence" value="ECO:0007669"/>
    <property type="project" value="TreeGrafter"/>
</dbReference>
<dbReference type="PANTHER" id="PTHR45663:SF11">
    <property type="entry name" value="GEO12009P1"/>
    <property type="match status" value="1"/>
</dbReference>
<dbReference type="AlphaFoldDB" id="A0A916JNN2"/>
<organism evidence="2 3">
    <name type="scientific">Parvicella tangerina</name>
    <dbReference type="NCBI Taxonomy" id="2829795"/>
    <lineage>
        <taxon>Bacteria</taxon>
        <taxon>Pseudomonadati</taxon>
        <taxon>Bacteroidota</taxon>
        <taxon>Flavobacteriia</taxon>
        <taxon>Flavobacteriales</taxon>
        <taxon>Parvicellaceae</taxon>
        <taxon>Parvicella</taxon>
    </lineage>
</organism>
<dbReference type="PROSITE" id="PS51352">
    <property type="entry name" value="THIOREDOXIN_2"/>
    <property type="match status" value="1"/>
</dbReference>
<evidence type="ECO:0000313" key="2">
    <source>
        <dbReference type="EMBL" id="CAG5084122.1"/>
    </source>
</evidence>
<accession>A0A916JNN2</accession>
<proteinExistence type="predicted"/>
<dbReference type="PANTHER" id="PTHR45663">
    <property type="entry name" value="GEO12009P1"/>
    <property type="match status" value="1"/>
</dbReference>
<keyword evidence="3" id="KW-1185">Reference proteome</keyword>
<reference evidence="2" key="1">
    <citation type="submission" date="2021-04" db="EMBL/GenBank/DDBJ databases">
        <authorList>
            <person name="Rodrigo-Torres L."/>
            <person name="Arahal R. D."/>
            <person name="Lucena T."/>
        </authorList>
    </citation>
    <scope>NUCLEOTIDE SEQUENCE</scope>
    <source>
        <strain evidence="2">AS29M-1</strain>
    </source>
</reference>
<gene>
    <name evidence="2" type="ORF">CRYO30217_02381</name>
</gene>
<dbReference type="CDD" id="cd02947">
    <property type="entry name" value="TRX_family"/>
    <property type="match status" value="1"/>
</dbReference>
<dbReference type="InterPro" id="IPR036249">
    <property type="entry name" value="Thioredoxin-like_sf"/>
</dbReference>
<dbReference type="InterPro" id="IPR013766">
    <property type="entry name" value="Thioredoxin_domain"/>
</dbReference>
<name>A0A916JNN2_9FLAO</name>
<dbReference type="GO" id="GO:0015035">
    <property type="term" value="F:protein-disulfide reductase activity"/>
    <property type="evidence" value="ECO:0007669"/>
    <property type="project" value="TreeGrafter"/>
</dbReference>
<dbReference type="Gene3D" id="3.40.30.10">
    <property type="entry name" value="Glutaredoxin"/>
    <property type="match status" value="1"/>
</dbReference>
<dbReference type="SUPFAM" id="SSF52833">
    <property type="entry name" value="Thioredoxin-like"/>
    <property type="match status" value="1"/>
</dbReference>
<dbReference type="KEGG" id="ptan:CRYO30217_02381"/>
<evidence type="ECO:0000259" key="1">
    <source>
        <dbReference type="PROSITE" id="PS51352"/>
    </source>
</evidence>
<dbReference type="Proteomes" id="UP000683507">
    <property type="component" value="Chromosome"/>
</dbReference>
<dbReference type="EMBL" id="OU015584">
    <property type="protein sequence ID" value="CAG5084122.1"/>
    <property type="molecule type" value="Genomic_DNA"/>
</dbReference>
<feature type="domain" description="Thioredoxin" evidence="1">
    <location>
        <begin position="1"/>
        <end position="94"/>
    </location>
</feature>
<dbReference type="Pfam" id="PF00085">
    <property type="entry name" value="Thioredoxin"/>
    <property type="match status" value="1"/>
</dbReference>
<evidence type="ECO:0000313" key="3">
    <source>
        <dbReference type="Proteomes" id="UP000683507"/>
    </source>
</evidence>